<proteinExistence type="predicted"/>
<protein>
    <submittedName>
        <fullName evidence="2">Uncharacterized protein</fullName>
    </submittedName>
</protein>
<evidence type="ECO:0000313" key="3">
    <source>
        <dbReference type="Proteomes" id="UP001213907"/>
    </source>
</evidence>
<reference evidence="2 3" key="1">
    <citation type="submission" date="2022-11" db="EMBL/GenBank/DDBJ databases">
        <authorList>
            <person name="Siebert D."/>
            <person name="Busche T."/>
            <person name="Saydam E."/>
            <person name="Kalinowski J."/>
            <person name="Ruckert C."/>
            <person name="Blombach B."/>
        </authorList>
    </citation>
    <scope>NUCLEOTIDE SEQUENCE [LARGE SCALE GENOMIC DNA]</scope>
    <source>
        <strain evidence="2 3">DSM 1083</strain>
    </source>
</reference>
<organism evidence="2 3">
    <name type="scientific">Afipia carboxydohydrogena</name>
    <name type="common">Pseudomonas carboxydohydrogena</name>
    <dbReference type="NCBI Taxonomy" id="290"/>
    <lineage>
        <taxon>Bacteria</taxon>
        <taxon>Pseudomonadati</taxon>
        <taxon>Pseudomonadota</taxon>
        <taxon>Alphaproteobacteria</taxon>
        <taxon>Hyphomicrobiales</taxon>
        <taxon>Nitrobacteraceae</taxon>
        <taxon>Afipia</taxon>
    </lineage>
</organism>
<dbReference type="EMBL" id="CP113162">
    <property type="protein sequence ID" value="WEF52737.1"/>
    <property type="molecule type" value="Genomic_DNA"/>
</dbReference>
<sequence length="44" mass="5710">MSSKRYHQRRRRSFKWVWLFKLITLLGQAVFYAVRFWFWLSERK</sequence>
<evidence type="ECO:0000313" key="2">
    <source>
        <dbReference type="EMBL" id="WEF52737.1"/>
    </source>
</evidence>
<keyword evidence="1" id="KW-0472">Membrane</keyword>
<name>A0ABY8BWD7_AFICR</name>
<accession>A0ABY8BWD7</accession>
<dbReference type="Proteomes" id="UP001213907">
    <property type="component" value="Chromosome"/>
</dbReference>
<keyword evidence="1" id="KW-1133">Transmembrane helix</keyword>
<dbReference type="RefSeq" id="WP_275248270.1">
    <property type="nucleotide sequence ID" value="NZ_BAABDX010000001.1"/>
</dbReference>
<evidence type="ECO:0000256" key="1">
    <source>
        <dbReference type="SAM" id="Phobius"/>
    </source>
</evidence>
<keyword evidence="1" id="KW-0812">Transmembrane</keyword>
<gene>
    <name evidence="2" type="ORF">AFIC_001234</name>
</gene>
<keyword evidence="3" id="KW-1185">Reference proteome</keyword>
<feature type="transmembrane region" description="Helical" evidence="1">
    <location>
        <begin position="16"/>
        <end position="38"/>
    </location>
</feature>